<evidence type="ECO:0000313" key="4">
    <source>
        <dbReference type="Proteomes" id="UP000428333"/>
    </source>
</evidence>
<dbReference type="InterPro" id="IPR053772">
    <property type="entry name" value="At1g61320/At1g61330-like"/>
</dbReference>
<accession>A0A6A4LFI9</accession>
<dbReference type="InterPro" id="IPR013101">
    <property type="entry name" value="LRR_PRU1-like"/>
</dbReference>
<dbReference type="EMBL" id="QEFC01001759">
    <property type="protein sequence ID" value="KAE9456132.1"/>
    <property type="molecule type" value="Genomic_DNA"/>
</dbReference>
<evidence type="ECO:0000259" key="2">
    <source>
        <dbReference type="PROSITE" id="PS50181"/>
    </source>
</evidence>
<dbReference type="SUPFAM" id="SSF81383">
    <property type="entry name" value="F-box domain"/>
    <property type="match status" value="1"/>
</dbReference>
<feature type="non-terminal residue" evidence="3">
    <location>
        <position position="563"/>
    </location>
</feature>
<feature type="non-terminal residue" evidence="3">
    <location>
        <position position="1"/>
    </location>
</feature>
<dbReference type="SUPFAM" id="SSF52047">
    <property type="entry name" value="RNI-like"/>
    <property type="match status" value="2"/>
</dbReference>
<dbReference type="InterPro" id="IPR001810">
    <property type="entry name" value="F-box_dom"/>
</dbReference>
<feature type="compositionally biased region" description="Basic and acidic residues" evidence="1">
    <location>
        <begin position="19"/>
        <end position="37"/>
    </location>
</feature>
<dbReference type="Pfam" id="PF24758">
    <property type="entry name" value="LRR_At5g56370"/>
    <property type="match status" value="1"/>
</dbReference>
<gene>
    <name evidence="3" type="ORF">C3L33_11960</name>
</gene>
<dbReference type="InterPro" id="IPR032675">
    <property type="entry name" value="LRR_dom_sf"/>
</dbReference>
<sequence length="563" mass="64125">MPPKRKTHNQNKSSSQKCRNNEAKTLEKKEETNKQEAGDQTGIDRLSDLPEPIIHKILLCLPPSDAINTEPLSRRWRHSIWPSCPIFYFDEDSSGANYFQYYTEENGNRRRFAKFLLNSLQKQKEGTGNYGSIEKFGVRMALLGHKWDATVDGWVKFAVENEVKELDLRIKRVLGLENCLERYWLDDCVFACRSLTALYLDYCLIRLDCVTVDLPSLKRLTLSEVEITNNSFRRLIGGCPSVEYLCVEFCKGLQVIKGSAPNLKSLKLNLTDVYLVSLEPLRLESVELSGDFTYSDPLMFDKLGTLKEMNLKNLNITDEQLQRLLDQSPMLETLIIEGCTGLERIRVRQKIKRFSMSRCRGIVEAGVLSANLESLEYSGDVTISFCCRDNLRSAEVRISLDPMELSAAWFFRLKKLLKVFAKSKLLTLACPSDQLVIFPGALCERLLPPLHDLKHLKLEIRTLSTSCPAIVDGLIWLFPGLETLTIKSGSINKLIKGRFVFNVPHRTVCLQNLKILSLNFLIYVDDDSIQMLFSGCPALEDLKITRVGWDYAWTLDVSGPLLE</sequence>
<organism evidence="3 4">
    <name type="scientific">Rhododendron williamsianum</name>
    <dbReference type="NCBI Taxonomy" id="262921"/>
    <lineage>
        <taxon>Eukaryota</taxon>
        <taxon>Viridiplantae</taxon>
        <taxon>Streptophyta</taxon>
        <taxon>Embryophyta</taxon>
        <taxon>Tracheophyta</taxon>
        <taxon>Spermatophyta</taxon>
        <taxon>Magnoliopsida</taxon>
        <taxon>eudicotyledons</taxon>
        <taxon>Gunneridae</taxon>
        <taxon>Pentapetalae</taxon>
        <taxon>asterids</taxon>
        <taxon>Ericales</taxon>
        <taxon>Ericaceae</taxon>
        <taxon>Ericoideae</taxon>
        <taxon>Rhodoreae</taxon>
        <taxon>Rhododendron</taxon>
    </lineage>
</organism>
<dbReference type="Pfam" id="PF23622">
    <property type="entry name" value="LRR_At1g61320_AtMIF1"/>
    <property type="match status" value="1"/>
</dbReference>
<dbReference type="InterPro" id="IPR036047">
    <property type="entry name" value="F-box-like_dom_sf"/>
</dbReference>
<dbReference type="InterPro" id="IPR055411">
    <property type="entry name" value="LRR_FXL15/At3g58940/PEG3-like"/>
</dbReference>
<dbReference type="Pfam" id="PF07723">
    <property type="entry name" value="LRR_2"/>
    <property type="match status" value="1"/>
</dbReference>
<name>A0A6A4LFI9_9ERIC</name>
<dbReference type="Proteomes" id="UP000428333">
    <property type="component" value="Linkage Group LG07"/>
</dbReference>
<dbReference type="Gene3D" id="3.80.10.10">
    <property type="entry name" value="Ribonuclease Inhibitor"/>
    <property type="match status" value="1"/>
</dbReference>
<dbReference type="PANTHER" id="PTHR34145:SF28">
    <property type="entry name" value="F-BOX DOMAIN-CONTAINING PROTEIN"/>
    <property type="match status" value="1"/>
</dbReference>
<evidence type="ECO:0000256" key="1">
    <source>
        <dbReference type="SAM" id="MobiDB-lite"/>
    </source>
</evidence>
<comment type="caution">
    <text evidence="3">The sequence shown here is derived from an EMBL/GenBank/DDBJ whole genome shotgun (WGS) entry which is preliminary data.</text>
</comment>
<dbReference type="AlphaFoldDB" id="A0A6A4LFI9"/>
<feature type="region of interest" description="Disordered" evidence="1">
    <location>
        <begin position="1"/>
        <end position="46"/>
    </location>
</feature>
<dbReference type="Pfam" id="PF00646">
    <property type="entry name" value="F-box"/>
    <property type="match status" value="1"/>
</dbReference>
<proteinExistence type="predicted"/>
<dbReference type="PANTHER" id="PTHR34145">
    <property type="entry name" value="OS02G0105600 PROTEIN"/>
    <property type="match status" value="1"/>
</dbReference>
<dbReference type="OrthoDB" id="1633542at2759"/>
<reference evidence="3 4" key="1">
    <citation type="journal article" date="2019" name="Genome Biol. Evol.">
        <title>The Rhododendron genome and chromosomal organization provide insight into shared whole-genome duplications across the heath family (Ericaceae).</title>
        <authorList>
            <person name="Soza V.L."/>
            <person name="Lindsley D."/>
            <person name="Waalkes A."/>
            <person name="Ramage E."/>
            <person name="Patwardhan R.P."/>
            <person name="Burton J.N."/>
            <person name="Adey A."/>
            <person name="Kumar A."/>
            <person name="Qiu R."/>
            <person name="Shendure J."/>
            <person name="Hall B."/>
        </authorList>
    </citation>
    <scope>NUCLEOTIDE SEQUENCE [LARGE SCALE GENOMIC DNA]</scope>
    <source>
        <strain evidence="3">RSF 1966-606</strain>
    </source>
</reference>
<dbReference type="InterPro" id="IPR055357">
    <property type="entry name" value="LRR_At1g61320_AtMIF1"/>
</dbReference>
<dbReference type="PROSITE" id="PS50181">
    <property type="entry name" value="FBOX"/>
    <property type="match status" value="1"/>
</dbReference>
<feature type="domain" description="F-box" evidence="2">
    <location>
        <begin position="43"/>
        <end position="80"/>
    </location>
</feature>
<protein>
    <recommendedName>
        <fullName evidence="2">F-box domain-containing protein</fullName>
    </recommendedName>
</protein>
<keyword evidence="4" id="KW-1185">Reference proteome</keyword>
<evidence type="ECO:0000313" key="3">
    <source>
        <dbReference type="EMBL" id="KAE9456132.1"/>
    </source>
</evidence>